<dbReference type="PROSITE" id="PS51374">
    <property type="entry name" value="NDPK_LIKE"/>
    <property type="match status" value="1"/>
</dbReference>
<comment type="catalytic activity">
    <reaction evidence="8">
        <text>a 2'-deoxyribonucleoside 5'-diphosphate + ATP = a 2'-deoxyribonucleoside 5'-triphosphate + ADP</text>
        <dbReference type="Rhea" id="RHEA:44640"/>
        <dbReference type="ChEBI" id="CHEBI:30616"/>
        <dbReference type="ChEBI" id="CHEBI:61560"/>
        <dbReference type="ChEBI" id="CHEBI:73316"/>
        <dbReference type="ChEBI" id="CHEBI:456216"/>
        <dbReference type="EC" id="2.7.4.6"/>
    </reaction>
</comment>
<protein>
    <recommendedName>
        <fullName evidence="8">Nucleoside diphosphate kinase</fullName>
        <ecNumber evidence="8">2.7.4.6</ecNumber>
    </recommendedName>
</protein>
<dbReference type="PANTHER" id="PTHR46161:SF3">
    <property type="entry name" value="NUCLEOSIDE DIPHOSPHATE KINASE DDB_G0292928-RELATED"/>
    <property type="match status" value="1"/>
</dbReference>
<feature type="binding site" evidence="7">
    <location>
        <position position="72"/>
    </location>
    <ligand>
        <name>ATP</name>
        <dbReference type="ChEBI" id="CHEBI:30616"/>
    </ligand>
</feature>
<accession>A0A267FKN3</accession>
<dbReference type="EMBL" id="NIVC01000955">
    <property type="protein sequence ID" value="PAA74336.1"/>
    <property type="molecule type" value="Genomic_DNA"/>
</dbReference>
<keyword evidence="5 8" id="KW-0067">ATP-binding</keyword>
<evidence type="ECO:0000256" key="7">
    <source>
        <dbReference type="PROSITE-ProRule" id="PRU00706"/>
    </source>
</evidence>
<organism evidence="10 11">
    <name type="scientific">Macrostomum lignano</name>
    <dbReference type="NCBI Taxonomy" id="282301"/>
    <lineage>
        <taxon>Eukaryota</taxon>
        <taxon>Metazoa</taxon>
        <taxon>Spiralia</taxon>
        <taxon>Lophotrochozoa</taxon>
        <taxon>Platyhelminthes</taxon>
        <taxon>Rhabditophora</taxon>
        <taxon>Macrostomorpha</taxon>
        <taxon>Macrostomida</taxon>
        <taxon>Macrostomidae</taxon>
        <taxon>Macrostomum</taxon>
    </lineage>
</organism>
<keyword evidence="2 8" id="KW-0808">Transferase</keyword>
<evidence type="ECO:0000313" key="10">
    <source>
        <dbReference type="EMBL" id="PAA74336.1"/>
    </source>
</evidence>
<dbReference type="EC" id="2.7.4.6" evidence="8"/>
<dbReference type="AlphaFoldDB" id="A0A267FKN3"/>
<feature type="domain" description="Nucleoside diphosphate kinase-like" evidence="9">
    <location>
        <begin position="15"/>
        <end position="156"/>
    </location>
</feature>
<dbReference type="OrthoDB" id="25346at2759"/>
<keyword evidence="11" id="KW-1185">Reference proteome</keyword>
<comment type="caution">
    <text evidence="10">The sequence shown here is derived from an EMBL/GenBank/DDBJ whole genome shotgun (WGS) entry which is preliminary data.</text>
</comment>
<feature type="binding site" evidence="7">
    <location>
        <position position="106"/>
    </location>
    <ligand>
        <name>ATP</name>
        <dbReference type="ChEBI" id="CHEBI:30616"/>
    </ligand>
</feature>
<dbReference type="SUPFAM" id="SSF54919">
    <property type="entry name" value="Nucleoside diphosphate kinase, NDK"/>
    <property type="match status" value="1"/>
</dbReference>
<dbReference type="Pfam" id="PF00334">
    <property type="entry name" value="NDK"/>
    <property type="match status" value="1"/>
</dbReference>
<dbReference type="PROSITE" id="PS00469">
    <property type="entry name" value="NDPK"/>
    <property type="match status" value="1"/>
</dbReference>
<keyword evidence="3 8" id="KW-0547">Nucleotide-binding</keyword>
<dbReference type="InterPro" id="IPR034907">
    <property type="entry name" value="NDK-like_dom"/>
</dbReference>
<evidence type="ECO:0000256" key="2">
    <source>
        <dbReference type="ARBA" id="ARBA00022679"/>
    </source>
</evidence>
<feature type="binding site" evidence="7">
    <location>
        <position position="130"/>
    </location>
    <ligand>
        <name>ATP</name>
        <dbReference type="ChEBI" id="CHEBI:30616"/>
    </ligand>
</feature>
<keyword evidence="6" id="KW-0546">Nucleotide metabolism</keyword>
<feature type="non-terminal residue" evidence="10">
    <location>
        <position position="1"/>
    </location>
</feature>
<reference evidence="10 11" key="1">
    <citation type="submission" date="2017-06" db="EMBL/GenBank/DDBJ databases">
        <title>A platform for efficient transgenesis in Macrostomum lignano, a flatworm model organism for stem cell research.</title>
        <authorList>
            <person name="Berezikov E."/>
        </authorList>
    </citation>
    <scope>NUCLEOTIDE SEQUENCE [LARGE SCALE GENOMIC DNA]</scope>
    <source>
        <strain evidence="10">DV1</strain>
        <tissue evidence="10">Whole organism</tissue>
    </source>
</reference>
<evidence type="ECO:0000256" key="4">
    <source>
        <dbReference type="ARBA" id="ARBA00022777"/>
    </source>
</evidence>
<evidence type="ECO:0000259" key="9">
    <source>
        <dbReference type="SMART" id="SM00562"/>
    </source>
</evidence>
<comment type="similarity">
    <text evidence="1 7">Belongs to the NDK family.</text>
</comment>
<evidence type="ECO:0000256" key="1">
    <source>
        <dbReference type="ARBA" id="ARBA00008142"/>
    </source>
</evidence>
<feature type="binding site" evidence="7">
    <location>
        <position position="120"/>
    </location>
    <ligand>
        <name>ATP</name>
        <dbReference type="ChEBI" id="CHEBI:30616"/>
    </ligand>
</feature>
<feature type="binding site" evidence="7">
    <location>
        <position position="100"/>
    </location>
    <ligand>
        <name>ATP</name>
        <dbReference type="ChEBI" id="CHEBI:30616"/>
    </ligand>
</feature>
<dbReference type="STRING" id="282301.A0A267FKN3"/>
<proteinExistence type="inferred from homology"/>
<dbReference type="InterPro" id="IPR036850">
    <property type="entry name" value="NDK-like_dom_sf"/>
</dbReference>
<dbReference type="GO" id="GO:0004550">
    <property type="term" value="F:nucleoside diphosphate kinase activity"/>
    <property type="evidence" value="ECO:0007669"/>
    <property type="project" value="UniProtKB-EC"/>
</dbReference>
<dbReference type="GO" id="GO:0009117">
    <property type="term" value="P:nucleotide metabolic process"/>
    <property type="evidence" value="ECO:0007669"/>
    <property type="project" value="UniProtKB-KW"/>
</dbReference>
<keyword evidence="4 8" id="KW-0418">Kinase</keyword>
<gene>
    <name evidence="10" type="ORF">BOX15_Mlig013839g2</name>
</gene>
<name>A0A267FKN3_9PLAT</name>
<sequence length="171" mass="19295">PPSVNLPTTARSQAWQVTLALLKPDVYRFKPLVAFVESKLAAEGIDIVSRAEVRFTRQLAMEFYAEHRDKFFYNRLTNYLLCGDTGVYLLAGELAVQRWRHIIGPTKVYRALIERPDCLRAAIGLSDTRNGFHGSDSVETAAIEAKFFRTKFSLSDEFQINVCSASSTRTV</sequence>
<dbReference type="SMART" id="SM00562">
    <property type="entry name" value="NDK"/>
    <property type="match status" value="1"/>
</dbReference>
<evidence type="ECO:0000313" key="11">
    <source>
        <dbReference type="Proteomes" id="UP000215902"/>
    </source>
</evidence>
<dbReference type="Proteomes" id="UP000215902">
    <property type="component" value="Unassembled WGS sequence"/>
</dbReference>
<evidence type="ECO:0000256" key="3">
    <source>
        <dbReference type="ARBA" id="ARBA00022741"/>
    </source>
</evidence>
<evidence type="ECO:0000256" key="5">
    <source>
        <dbReference type="ARBA" id="ARBA00022840"/>
    </source>
</evidence>
<dbReference type="PANTHER" id="PTHR46161">
    <property type="entry name" value="NUCLEOSIDE DIPHOSPHATE KINASE"/>
    <property type="match status" value="1"/>
</dbReference>
<dbReference type="GO" id="GO:0005524">
    <property type="term" value="F:ATP binding"/>
    <property type="evidence" value="ECO:0007669"/>
    <property type="project" value="UniProtKB-KW"/>
</dbReference>
<dbReference type="Gene3D" id="3.30.70.141">
    <property type="entry name" value="Nucleoside diphosphate kinase-like domain"/>
    <property type="match status" value="1"/>
</dbReference>
<dbReference type="InterPro" id="IPR023005">
    <property type="entry name" value="Nucleoside_diP_kinase_AS"/>
</dbReference>
<evidence type="ECO:0000256" key="8">
    <source>
        <dbReference type="RuleBase" id="RU004013"/>
    </source>
</evidence>
<evidence type="ECO:0000256" key="6">
    <source>
        <dbReference type="ARBA" id="ARBA00023080"/>
    </source>
</evidence>
<feature type="active site" description="Pros-phosphohistidine intermediate" evidence="7">
    <location>
        <position position="133"/>
    </location>
</feature>
<feature type="binding site" evidence="7">
    <location>
        <position position="23"/>
    </location>
    <ligand>
        <name>ATP</name>
        <dbReference type="ChEBI" id="CHEBI:30616"/>
    </ligand>
</feature>